<evidence type="ECO:0000313" key="2">
    <source>
        <dbReference type="Proteomes" id="UP000294614"/>
    </source>
</evidence>
<comment type="caution">
    <text evidence="1">The sequence shown here is derived from an EMBL/GenBank/DDBJ whole genome shotgun (WGS) entry which is preliminary data.</text>
</comment>
<keyword evidence="2" id="KW-1185">Reference proteome</keyword>
<dbReference type="Gene3D" id="3.40.1260.10">
    <property type="entry name" value="DsrEFH-like"/>
    <property type="match status" value="1"/>
</dbReference>
<dbReference type="InterPro" id="IPR003787">
    <property type="entry name" value="Sulphur_relay_DsrE/F-like"/>
</dbReference>
<dbReference type="OrthoDB" id="9801500at2"/>
<dbReference type="InterPro" id="IPR027396">
    <property type="entry name" value="DsrEFH-like"/>
</dbReference>
<evidence type="ECO:0000313" key="1">
    <source>
        <dbReference type="EMBL" id="TCK58405.1"/>
    </source>
</evidence>
<name>A0A4R1K2X8_9BACT</name>
<gene>
    <name evidence="1" type="ORF">C8D98_2607</name>
</gene>
<sequence length="106" mass="11776">MKITVVITQKNPEQVFTAFRFANFALGKEDNVTVFLTAEGVEAIRLDEPDFDIRGQITAFNSGGGQILACGTCMKLRELDDKGICSISTMKDLYDMVLVSDRVMNF</sequence>
<protein>
    <submittedName>
        <fullName evidence="1">Uncharacterized protein involved in oxidation of intracellular sulfur</fullName>
    </submittedName>
</protein>
<dbReference type="Pfam" id="PF02635">
    <property type="entry name" value="DsrE"/>
    <property type="match status" value="1"/>
</dbReference>
<dbReference type="SUPFAM" id="SSF75169">
    <property type="entry name" value="DsrEFH-like"/>
    <property type="match status" value="1"/>
</dbReference>
<organism evidence="1 2">
    <name type="scientific">Seleniivibrio woodruffii</name>
    <dbReference type="NCBI Taxonomy" id="1078050"/>
    <lineage>
        <taxon>Bacteria</taxon>
        <taxon>Pseudomonadati</taxon>
        <taxon>Deferribacterota</taxon>
        <taxon>Deferribacteres</taxon>
        <taxon>Deferribacterales</taxon>
        <taxon>Geovibrionaceae</taxon>
        <taxon>Seleniivibrio</taxon>
    </lineage>
</organism>
<dbReference type="RefSeq" id="WP_132874574.1">
    <property type="nucleotide sequence ID" value="NZ_SMGG01000007.1"/>
</dbReference>
<dbReference type="Proteomes" id="UP000294614">
    <property type="component" value="Unassembled WGS sequence"/>
</dbReference>
<dbReference type="AlphaFoldDB" id="A0A4R1K2X8"/>
<accession>A0A4R1K2X8</accession>
<proteinExistence type="predicted"/>
<reference evidence="1 2" key="1">
    <citation type="submission" date="2019-03" db="EMBL/GenBank/DDBJ databases">
        <title>Genomic Encyclopedia of Type Strains, Phase IV (KMG-IV): sequencing the most valuable type-strain genomes for metagenomic binning, comparative biology and taxonomic classification.</title>
        <authorList>
            <person name="Goeker M."/>
        </authorList>
    </citation>
    <scope>NUCLEOTIDE SEQUENCE [LARGE SCALE GENOMIC DNA]</scope>
    <source>
        <strain evidence="1 2">DSM 24984</strain>
    </source>
</reference>
<dbReference type="EMBL" id="SMGG01000007">
    <property type="protein sequence ID" value="TCK58405.1"/>
    <property type="molecule type" value="Genomic_DNA"/>
</dbReference>